<dbReference type="SMART" id="SM00409">
    <property type="entry name" value="IG"/>
    <property type="match status" value="1"/>
</dbReference>
<sequence>MNVLFWKRLVDCYILSEFISFCVLMHFTAQFAVVVPDHSITAIVGEEFVLPCHLSPRMNAENMEVKWLRPHLSSVVHLYRDGKDWNESQTLEYQGRTEFLKDGLSTGSVDLKIHNIRPSDEGLYRCFIRSSTFYGGALLELKVAGLGSDPHLSIEGYQDGGIQVVCRSDGWYPEPEVLWRDLGGRRLPSVSETTSQRDNGLFEMQTAFLITEHSNQNLSCCIRNTFLNQEKESTIYVADSFFPKVSLWMVFLCVSLVALLVSIGLSLYLCKVKGKALPNEMKGNEKEDNRIPLTNVTLDPDTAHPRLIDGKSVRWGFTEEDLPDNPERFGILPCVLGCEGFTWGRHCWEVEVGGGRFWAVGMARESVRRKGWIICNPEEGIWAVERCGDQYQALTSPVTPLPLSQVPSRIWVSLDCERGQVTFFDAENQGPIFTFPPASFTGERIRPWLRVGRSRLRLWP</sequence>
<dbReference type="Pfam" id="PF22705">
    <property type="entry name" value="C2-set_3"/>
    <property type="match status" value="1"/>
</dbReference>
<dbReference type="GO" id="GO:0001817">
    <property type="term" value="P:regulation of cytokine production"/>
    <property type="evidence" value="ECO:0007669"/>
    <property type="project" value="TreeGrafter"/>
</dbReference>
<feature type="domain" description="B30.2/SPRY" evidence="9">
    <location>
        <begin position="276"/>
        <end position="460"/>
    </location>
</feature>
<evidence type="ECO:0000256" key="2">
    <source>
        <dbReference type="ARBA" id="ARBA00007591"/>
    </source>
</evidence>
<proteinExistence type="inferred from homology"/>
<dbReference type="AlphaFoldDB" id="A0A8C3T558"/>
<evidence type="ECO:0000259" key="9">
    <source>
        <dbReference type="PROSITE" id="PS50188"/>
    </source>
</evidence>
<comment type="subcellular location">
    <subcellularLocation>
        <location evidence="1">Membrane</location>
        <topology evidence="1">Single-pass type I membrane protein</topology>
    </subcellularLocation>
</comment>
<accession>A0A8C3T558</accession>
<dbReference type="InterPro" id="IPR050504">
    <property type="entry name" value="IgSF_BTN/MOG"/>
</dbReference>
<feature type="domain" description="Ig-like" evidence="10">
    <location>
        <begin position="150"/>
        <end position="236"/>
    </location>
</feature>
<dbReference type="Ensembl" id="ENSCSRT00000022936.1">
    <property type="protein sequence ID" value="ENSCSRP00000021966.1"/>
    <property type="gene ID" value="ENSCSRG00000016596.1"/>
</dbReference>
<dbReference type="InterPro" id="IPR003879">
    <property type="entry name" value="Butyrophylin_SPRY"/>
</dbReference>
<dbReference type="SMART" id="SM00449">
    <property type="entry name" value="SPRY"/>
    <property type="match status" value="1"/>
</dbReference>
<keyword evidence="4" id="KW-0732">Signal</keyword>
<dbReference type="GO" id="GO:0050852">
    <property type="term" value="P:T cell receptor signaling pathway"/>
    <property type="evidence" value="ECO:0007669"/>
    <property type="project" value="TreeGrafter"/>
</dbReference>
<reference evidence="11" key="2">
    <citation type="submission" date="2025-09" db="UniProtKB">
        <authorList>
            <consortium name="Ensembl"/>
        </authorList>
    </citation>
    <scope>IDENTIFICATION</scope>
</reference>
<dbReference type="Gene3D" id="2.60.40.10">
    <property type="entry name" value="Immunoglobulins"/>
    <property type="match status" value="2"/>
</dbReference>
<dbReference type="Proteomes" id="UP000694403">
    <property type="component" value="Unplaced"/>
</dbReference>
<keyword evidence="6 8" id="KW-0472">Membrane</keyword>
<dbReference type="CDD" id="cd05713">
    <property type="entry name" value="IgV_MOG_like"/>
    <property type="match status" value="1"/>
</dbReference>
<keyword evidence="3 8" id="KW-0812">Transmembrane</keyword>
<keyword evidence="12" id="KW-1185">Reference proteome</keyword>
<evidence type="ECO:0000259" key="10">
    <source>
        <dbReference type="PROSITE" id="PS50835"/>
    </source>
</evidence>
<dbReference type="PANTHER" id="PTHR24100:SF149">
    <property type="entry name" value="BG-LIKE ANTIGEN 1-RELATED"/>
    <property type="match status" value="1"/>
</dbReference>
<dbReference type="GO" id="GO:0009897">
    <property type="term" value="C:external side of plasma membrane"/>
    <property type="evidence" value="ECO:0007669"/>
    <property type="project" value="TreeGrafter"/>
</dbReference>
<dbReference type="InterPro" id="IPR007110">
    <property type="entry name" value="Ig-like_dom"/>
</dbReference>
<evidence type="ECO:0000256" key="4">
    <source>
        <dbReference type="ARBA" id="ARBA00022729"/>
    </source>
</evidence>
<evidence type="ECO:0000256" key="8">
    <source>
        <dbReference type="SAM" id="Phobius"/>
    </source>
</evidence>
<dbReference type="InterPro" id="IPR003599">
    <property type="entry name" value="Ig_sub"/>
</dbReference>
<keyword evidence="5 8" id="KW-1133">Transmembrane helix</keyword>
<comment type="similarity">
    <text evidence="2">Belongs to the immunoglobulin superfamily. BTN/MOG family.</text>
</comment>
<name>A0A8C3T558_CHESE</name>
<dbReference type="SMART" id="SM00589">
    <property type="entry name" value="PRY"/>
    <property type="match status" value="1"/>
</dbReference>
<evidence type="ECO:0008006" key="13">
    <source>
        <dbReference type="Google" id="ProtNLM"/>
    </source>
</evidence>
<dbReference type="Gene3D" id="2.60.120.920">
    <property type="match status" value="1"/>
</dbReference>
<dbReference type="InterPro" id="IPR053896">
    <property type="entry name" value="BTN3A2-like_Ig-C"/>
</dbReference>
<feature type="domain" description="Ig-like" evidence="10">
    <location>
        <begin position="29"/>
        <end position="144"/>
    </location>
</feature>
<dbReference type="SUPFAM" id="SSF49899">
    <property type="entry name" value="Concanavalin A-like lectins/glucanases"/>
    <property type="match status" value="1"/>
</dbReference>
<dbReference type="InterPro" id="IPR013106">
    <property type="entry name" value="Ig_V-set"/>
</dbReference>
<evidence type="ECO:0000313" key="12">
    <source>
        <dbReference type="Proteomes" id="UP000694403"/>
    </source>
</evidence>
<dbReference type="Pfam" id="PF07686">
    <property type="entry name" value="V-set"/>
    <property type="match status" value="1"/>
</dbReference>
<keyword evidence="7" id="KW-0393">Immunoglobulin domain</keyword>
<dbReference type="SUPFAM" id="SSF48726">
    <property type="entry name" value="Immunoglobulin"/>
    <property type="match status" value="2"/>
</dbReference>
<evidence type="ECO:0000256" key="3">
    <source>
        <dbReference type="ARBA" id="ARBA00022692"/>
    </source>
</evidence>
<dbReference type="PROSITE" id="PS50188">
    <property type="entry name" value="B302_SPRY"/>
    <property type="match status" value="1"/>
</dbReference>
<reference evidence="11" key="1">
    <citation type="submission" date="2025-08" db="UniProtKB">
        <authorList>
            <consortium name="Ensembl"/>
        </authorList>
    </citation>
    <scope>IDENTIFICATION</scope>
</reference>
<evidence type="ECO:0000256" key="7">
    <source>
        <dbReference type="ARBA" id="ARBA00023319"/>
    </source>
</evidence>
<evidence type="ECO:0000256" key="6">
    <source>
        <dbReference type="ARBA" id="ARBA00023136"/>
    </source>
</evidence>
<dbReference type="InterPro" id="IPR013320">
    <property type="entry name" value="ConA-like_dom_sf"/>
</dbReference>
<dbReference type="Pfam" id="PF00622">
    <property type="entry name" value="SPRY"/>
    <property type="match status" value="1"/>
</dbReference>
<dbReference type="SMART" id="SM00406">
    <property type="entry name" value="IGv"/>
    <property type="match status" value="1"/>
</dbReference>
<evidence type="ECO:0000313" key="11">
    <source>
        <dbReference type="Ensembl" id="ENSCSRP00000021966.1"/>
    </source>
</evidence>
<dbReference type="GO" id="GO:0005102">
    <property type="term" value="F:signaling receptor binding"/>
    <property type="evidence" value="ECO:0007669"/>
    <property type="project" value="TreeGrafter"/>
</dbReference>
<dbReference type="Pfam" id="PF13765">
    <property type="entry name" value="PRY"/>
    <property type="match status" value="1"/>
</dbReference>
<dbReference type="PRINTS" id="PR01407">
    <property type="entry name" value="BUTYPHLNCDUF"/>
</dbReference>
<dbReference type="InterPro" id="IPR006574">
    <property type="entry name" value="PRY"/>
</dbReference>
<organism evidence="11 12">
    <name type="scientific">Chelydra serpentina</name>
    <name type="common">Snapping turtle</name>
    <name type="synonym">Testudo serpentina</name>
    <dbReference type="NCBI Taxonomy" id="8475"/>
    <lineage>
        <taxon>Eukaryota</taxon>
        <taxon>Metazoa</taxon>
        <taxon>Chordata</taxon>
        <taxon>Craniata</taxon>
        <taxon>Vertebrata</taxon>
        <taxon>Euteleostomi</taxon>
        <taxon>Archelosauria</taxon>
        <taxon>Testudinata</taxon>
        <taxon>Testudines</taxon>
        <taxon>Cryptodira</taxon>
        <taxon>Durocryptodira</taxon>
        <taxon>Americhelydia</taxon>
        <taxon>Chelydroidea</taxon>
        <taxon>Chelydridae</taxon>
        <taxon>Chelydra</taxon>
    </lineage>
</organism>
<dbReference type="InterPro" id="IPR003877">
    <property type="entry name" value="SPRY_dom"/>
</dbReference>
<dbReference type="InterPro" id="IPR043136">
    <property type="entry name" value="B30.2/SPRY_sf"/>
</dbReference>
<dbReference type="InterPro" id="IPR036179">
    <property type="entry name" value="Ig-like_dom_sf"/>
</dbReference>
<evidence type="ECO:0000256" key="1">
    <source>
        <dbReference type="ARBA" id="ARBA00004479"/>
    </source>
</evidence>
<dbReference type="PANTHER" id="PTHR24100">
    <property type="entry name" value="BUTYROPHILIN"/>
    <property type="match status" value="1"/>
</dbReference>
<feature type="transmembrane region" description="Helical" evidence="8">
    <location>
        <begin position="12"/>
        <end position="33"/>
    </location>
</feature>
<dbReference type="InterPro" id="IPR013783">
    <property type="entry name" value="Ig-like_fold"/>
</dbReference>
<dbReference type="CDD" id="cd12888">
    <property type="entry name" value="SPRY_PRY_TRIM7_like"/>
    <property type="match status" value="1"/>
</dbReference>
<evidence type="ECO:0000256" key="5">
    <source>
        <dbReference type="ARBA" id="ARBA00022989"/>
    </source>
</evidence>
<dbReference type="PROSITE" id="PS50835">
    <property type="entry name" value="IG_LIKE"/>
    <property type="match status" value="2"/>
</dbReference>
<dbReference type="InterPro" id="IPR001870">
    <property type="entry name" value="B30.2/SPRY"/>
</dbReference>
<protein>
    <recommendedName>
        <fullName evidence="13">Butyrophilin subfamily 1 member A1-like</fullName>
    </recommendedName>
</protein>
<feature type="transmembrane region" description="Helical" evidence="8">
    <location>
        <begin position="247"/>
        <end position="270"/>
    </location>
</feature>